<name>A0A4S8P8V3_9ACTN</name>
<keyword evidence="2" id="KW-1185">Reference proteome</keyword>
<organism evidence="1 2">
    <name type="scientific">Glycomyces paridis</name>
    <dbReference type="NCBI Taxonomy" id="2126555"/>
    <lineage>
        <taxon>Bacteria</taxon>
        <taxon>Bacillati</taxon>
        <taxon>Actinomycetota</taxon>
        <taxon>Actinomycetes</taxon>
        <taxon>Glycomycetales</taxon>
        <taxon>Glycomycetaceae</taxon>
        <taxon>Glycomyces</taxon>
    </lineage>
</organism>
<evidence type="ECO:0000313" key="1">
    <source>
        <dbReference type="EMBL" id="THV24414.1"/>
    </source>
</evidence>
<sequence>MNRRPDPAEAAPIALRDITIRGHALRVSASPVNFTVTVFELPDRITPVYLGHLTGIETGSVRLQLVEDADWADADSVRRAVIAAALGFWRQVRNLHLRSLGTLGLPILSAPVIDGRVLRLCELPGRSCIRATFASVEPHYVGIVADLHTGVPRFVGAAEHLDWAKTGGRIRRIVDEAVLAYQHRDRSESRLREVPGASGSVA</sequence>
<proteinExistence type="predicted"/>
<evidence type="ECO:0000313" key="2">
    <source>
        <dbReference type="Proteomes" id="UP000305792"/>
    </source>
</evidence>
<accession>A0A4S8P8V3</accession>
<reference evidence="1 2" key="1">
    <citation type="journal article" date="2018" name="Int. J. Syst. Evol. Microbiol.">
        <title>Glycomyces paridis sp. nov., isolated from the medicinal plant Paris polyphylla.</title>
        <authorList>
            <person name="Fang X.M."/>
            <person name="Bai J.L."/>
            <person name="Su J."/>
            <person name="Zhao L.L."/>
            <person name="Liu H.Y."/>
            <person name="Ma B.P."/>
            <person name="Zhang Y.Q."/>
            <person name="Yu L.Y."/>
        </authorList>
    </citation>
    <scope>NUCLEOTIDE SEQUENCE [LARGE SCALE GENOMIC DNA]</scope>
    <source>
        <strain evidence="1 2">CPCC 204357</strain>
    </source>
</reference>
<dbReference type="Proteomes" id="UP000305792">
    <property type="component" value="Unassembled WGS sequence"/>
</dbReference>
<gene>
    <name evidence="1" type="ORF">E9998_21570</name>
</gene>
<dbReference type="RefSeq" id="WP_136531766.1">
    <property type="nucleotide sequence ID" value="NZ_STGX01000019.1"/>
</dbReference>
<comment type="caution">
    <text evidence="1">The sequence shown here is derived from an EMBL/GenBank/DDBJ whole genome shotgun (WGS) entry which is preliminary data.</text>
</comment>
<protein>
    <submittedName>
        <fullName evidence="1">Uncharacterized protein</fullName>
    </submittedName>
</protein>
<dbReference type="AlphaFoldDB" id="A0A4S8P8V3"/>
<dbReference type="EMBL" id="STGX01000019">
    <property type="protein sequence ID" value="THV24414.1"/>
    <property type="molecule type" value="Genomic_DNA"/>
</dbReference>